<dbReference type="InterPro" id="IPR001437">
    <property type="entry name" value="Tscrpt_elong_fac_GreA/B_C"/>
</dbReference>
<dbReference type="EMBL" id="JAHESF010000002">
    <property type="protein sequence ID" value="MBT1695581.1"/>
    <property type="molecule type" value="Genomic_DNA"/>
</dbReference>
<dbReference type="GO" id="GO:0070063">
    <property type="term" value="F:RNA polymerase binding"/>
    <property type="evidence" value="ECO:0007669"/>
    <property type="project" value="InterPro"/>
</dbReference>
<dbReference type="GO" id="GO:0032784">
    <property type="term" value="P:regulation of DNA-templated transcription elongation"/>
    <property type="evidence" value="ECO:0007669"/>
    <property type="project" value="InterPro"/>
</dbReference>
<gene>
    <name evidence="2" type="ORF">KK083_01755</name>
</gene>
<dbReference type="InterPro" id="IPR036953">
    <property type="entry name" value="GreA/GreB_C_sf"/>
</dbReference>
<evidence type="ECO:0000313" key="2">
    <source>
        <dbReference type="EMBL" id="MBT1695581.1"/>
    </source>
</evidence>
<dbReference type="Gene3D" id="3.10.50.30">
    <property type="entry name" value="Transcription elongation factor, GreA/GreB, C-terminal domain"/>
    <property type="match status" value="1"/>
</dbReference>
<evidence type="ECO:0000313" key="3">
    <source>
        <dbReference type="Proteomes" id="UP001319200"/>
    </source>
</evidence>
<dbReference type="AlphaFoldDB" id="A0AAP2DFR2"/>
<dbReference type="Pfam" id="PF01272">
    <property type="entry name" value="GreA_GreB"/>
    <property type="match status" value="1"/>
</dbReference>
<comment type="caution">
    <text evidence="2">The sequence shown here is derived from an EMBL/GenBank/DDBJ whole genome shotgun (WGS) entry which is preliminary data.</text>
</comment>
<dbReference type="GO" id="GO:0003677">
    <property type="term" value="F:DNA binding"/>
    <property type="evidence" value="ECO:0007669"/>
    <property type="project" value="InterPro"/>
</dbReference>
<keyword evidence="2" id="KW-0648">Protein biosynthesis</keyword>
<accession>A0AAP2DFR2</accession>
<dbReference type="RefSeq" id="WP_254160047.1">
    <property type="nucleotide sequence ID" value="NZ_JAHESF010000002.1"/>
</dbReference>
<dbReference type="Proteomes" id="UP001319200">
    <property type="component" value="Unassembled WGS sequence"/>
</dbReference>
<evidence type="ECO:0000259" key="1">
    <source>
        <dbReference type="Pfam" id="PF01272"/>
    </source>
</evidence>
<dbReference type="GO" id="GO:0006354">
    <property type="term" value="P:DNA-templated transcription elongation"/>
    <property type="evidence" value="ECO:0007669"/>
    <property type="project" value="TreeGrafter"/>
</dbReference>
<feature type="domain" description="Transcription elongation factor GreA/GreB C-terminal" evidence="1">
    <location>
        <begin position="51"/>
        <end position="124"/>
    </location>
</feature>
<protein>
    <submittedName>
        <fullName evidence="2">GreA/GreB family elongation factor</fullName>
    </submittedName>
</protein>
<name>A0AAP2DFR2_9BACT</name>
<dbReference type="PANTHER" id="PTHR30437:SF5">
    <property type="entry name" value="REGULATOR OF NUCLEOSIDE DIPHOSPHATE KINASE"/>
    <property type="match status" value="1"/>
</dbReference>
<organism evidence="2 3">
    <name type="scientific">Chryseosolibacter histidini</name>
    <dbReference type="NCBI Taxonomy" id="2782349"/>
    <lineage>
        <taxon>Bacteria</taxon>
        <taxon>Pseudomonadati</taxon>
        <taxon>Bacteroidota</taxon>
        <taxon>Cytophagia</taxon>
        <taxon>Cytophagales</taxon>
        <taxon>Chryseotaleaceae</taxon>
        <taxon>Chryseosolibacter</taxon>
    </lineage>
</organism>
<dbReference type="GO" id="GO:0003746">
    <property type="term" value="F:translation elongation factor activity"/>
    <property type="evidence" value="ECO:0007669"/>
    <property type="project" value="UniProtKB-KW"/>
</dbReference>
<sequence>MENAICVTRTDYQRILNVIGTTSGKPAGGIAGVLIRELERARMVAPAHVPGNVVTMNSRVLVREVISGRVTEITVTYPDEAAGVNGKVSVLSPIGIALFGGREGDIARWRTPSGIGEFRIEKVVYQPEASGHYHL</sequence>
<dbReference type="SUPFAM" id="SSF54534">
    <property type="entry name" value="FKBP-like"/>
    <property type="match status" value="1"/>
</dbReference>
<reference evidence="2 3" key="1">
    <citation type="submission" date="2021-05" db="EMBL/GenBank/DDBJ databases">
        <title>A Polyphasic approach of four new species of the genus Ohtaekwangia: Ohtaekwangia histidinii sp. nov., Ohtaekwangia cretensis sp. nov., Ohtaekwangia indiensis sp. nov., Ohtaekwangia reichenbachii sp. nov. from diverse environment.</title>
        <authorList>
            <person name="Octaviana S."/>
        </authorList>
    </citation>
    <scope>NUCLEOTIDE SEQUENCE [LARGE SCALE GENOMIC DNA]</scope>
    <source>
        <strain evidence="2 3">PWU4</strain>
    </source>
</reference>
<keyword evidence="3" id="KW-1185">Reference proteome</keyword>
<dbReference type="InterPro" id="IPR023459">
    <property type="entry name" value="Tscrpt_elong_fac_GreA/B_fam"/>
</dbReference>
<proteinExistence type="predicted"/>
<keyword evidence="2" id="KW-0251">Elongation factor</keyword>
<dbReference type="PANTHER" id="PTHR30437">
    <property type="entry name" value="TRANSCRIPTION ELONGATION FACTOR GREA"/>
    <property type="match status" value="1"/>
</dbReference>